<dbReference type="Gramene" id="EES13086">
    <property type="protein sequence ID" value="EES13086"/>
    <property type="gene ID" value="SORBI_3006G276801"/>
</dbReference>
<evidence type="ECO:0000313" key="2">
    <source>
        <dbReference type="EMBL" id="EES13086.2"/>
    </source>
</evidence>
<evidence type="ECO:0000313" key="3">
    <source>
        <dbReference type="Proteomes" id="UP000000768"/>
    </source>
</evidence>
<dbReference type="HOGENOM" id="CLU_001285_2_2_1"/>
<dbReference type="Proteomes" id="UP000000768">
    <property type="component" value="Chromosome 6"/>
</dbReference>
<dbReference type="InterPro" id="IPR036047">
    <property type="entry name" value="F-box-like_dom_sf"/>
</dbReference>
<dbReference type="EMBL" id="CM000765">
    <property type="protein sequence ID" value="EES13086.2"/>
    <property type="molecule type" value="Genomic_DNA"/>
</dbReference>
<dbReference type="OrthoDB" id="244107at2759"/>
<dbReference type="KEGG" id="sbi:8070314"/>
<dbReference type="InterPro" id="IPR001810">
    <property type="entry name" value="F-box_dom"/>
</dbReference>
<proteinExistence type="predicted"/>
<sequence>MPPPELMDELVEEILVRFPPGDPASLVRAALVCKPWCRLVSGAAFRRRFREFHHLHRAGGGAAAAPPLLGVLYNSTTKQQQVREDDDTDEDQGRISKRARILREPTTACFVPTTSFRPGPTAHAANSRRCYYGWRAIDARHGRVLLRRSDRSPYGHGLSVWDPVTDEQQQVPKPKFSKTMLGYHWTAAVACAATDDCDHLDCHRGPFLVVVMDVQSYVIYRCVYSSQAAAWSDLDVLKRPEPTPGVLVGSTLYFLVHCKDEVVEYDLATQEVSTIDIRSSEFHGRLLQRRRGAGLVLLTDDDGGLGLGFVAIANNNNNTDHQYQLELWSMVNGSDGAALINNSLRVNGFGGGATANSRFLFMRTTDGLYSIDINSSHVSKVANNYCGDDDDSVVPYISFCTPNSSASGNTAMSIV</sequence>
<dbReference type="SUPFAM" id="SSF81383">
    <property type="entry name" value="F-box domain"/>
    <property type="match status" value="1"/>
</dbReference>
<gene>
    <name evidence="2" type="ORF">SORBI_3006G276801</name>
</gene>
<evidence type="ECO:0000259" key="1">
    <source>
        <dbReference type="Pfam" id="PF00646"/>
    </source>
</evidence>
<name>C5YAG1_SORBI</name>
<dbReference type="PANTHER" id="PTHR32133:SF386">
    <property type="entry name" value="F-BOX DOMAIN-CONTAINING PROTEIN"/>
    <property type="match status" value="1"/>
</dbReference>
<dbReference type="PANTHER" id="PTHR32133">
    <property type="entry name" value="OS07G0120400 PROTEIN"/>
    <property type="match status" value="1"/>
</dbReference>
<keyword evidence="3" id="KW-1185">Reference proteome</keyword>
<organism evidence="2 3">
    <name type="scientific">Sorghum bicolor</name>
    <name type="common">Sorghum</name>
    <name type="synonym">Sorghum vulgare</name>
    <dbReference type="NCBI Taxonomy" id="4558"/>
    <lineage>
        <taxon>Eukaryota</taxon>
        <taxon>Viridiplantae</taxon>
        <taxon>Streptophyta</taxon>
        <taxon>Embryophyta</taxon>
        <taxon>Tracheophyta</taxon>
        <taxon>Spermatophyta</taxon>
        <taxon>Magnoliopsida</taxon>
        <taxon>Liliopsida</taxon>
        <taxon>Poales</taxon>
        <taxon>Poaceae</taxon>
        <taxon>PACMAD clade</taxon>
        <taxon>Panicoideae</taxon>
        <taxon>Andropogonodae</taxon>
        <taxon>Andropogoneae</taxon>
        <taxon>Sorghinae</taxon>
        <taxon>Sorghum</taxon>
    </lineage>
</organism>
<protein>
    <recommendedName>
        <fullName evidence="1">F-box domain-containing protein</fullName>
    </recommendedName>
</protein>
<reference evidence="3" key="2">
    <citation type="journal article" date="2018" name="Plant J.">
        <title>The Sorghum bicolor reference genome: improved assembly, gene annotations, a transcriptome atlas, and signatures of genome organization.</title>
        <authorList>
            <person name="McCormick R.F."/>
            <person name="Truong S.K."/>
            <person name="Sreedasyam A."/>
            <person name="Jenkins J."/>
            <person name="Shu S."/>
            <person name="Sims D."/>
            <person name="Kennedy M."/>
            <person name="Amirebrahimi M."/>
            <person name="Weers B.D."/>
            <person name="McKinley B."/>
            <person name="Mattison A."/>
            <person name="Morishige D.T."/>
            <person name="Grimwood J."/>
            <person name="Schmutz J."/>
            <person name="Mullet J.E."/>
        </authorList>
    </citation>
    <scope>NUCLEOTIDE SEQUENCE [LARGE SCALE GENOMIC DNA]</scope>
    <source>
        <strain evidence="3">cv. BTx623</strain>
    </source>
</reference>
<feature type="domain" description="F-box" evidence="1">
    <location>
        <begin position="8"/>
        <end position="43"/>
    </location>
</feature>
<dbReference type="AlphaFoldDB" id="C5YAG1"/>
<dbReference type="InParanoid" id="C5YAG1"/>
<dbReference type="OMA" id="VANNYCG"/>
<reference evidence="2 3" key="1">
    <citation type="journal article" date="2009" name="Nature">
        <title>The Sorghum bicolor genome and the diversification of grasses.</title>
        <authorList>
            <person name="Paterson A.H."/>
            <person name="Bowers J.E."/>
            <person name="Bruggmann R."/>
            <person name="Dubchak I."/>
            <person name="Grimwood J."/>
            <person name="Gundlach H."/>
            <person name="Haberer G."/>
            <person name="Hellsten U."/>
            <person name="Mitros T."/>
            <person name="Poliakov A."/>
            <person name="Schmutz J."/>
            <person name="Spannagl M."/>
            <person name="Tang H."/>
            <person name="Wang X."/>
            <person name="Wicker T."/>
            <person name="Bharti A.K."/>
            <person name="Chapman J."/>
            <person name="Feltus F.A."/>
            <person name="Gowik U."/>
            <person name="Grigoriev I.V."/>
            <person name="Lyons E."/>
            <person name="Maher C.A."/>
            <person name="Martis M."/>
            <person name="Narechania A."/>
            <person name="Otillar R.P."/>
            <person name="Penning B.W."/>
            <person name="Salamov A.A."/>
            <person name="Wang Y."/>
            <person name="Zhang L."/>
            <person name="Carpita N.C."/>
            <person name="Freeling M."/>
            <person name="Gingle A.R."/>
            <person name="Hash C.T."/>
            <person name="Keller B."/>
            <person name="Klein P."/>
            <person name="Kresovich S."/>
            <person name="McCann M.C."/>
            <person name="Ming R."/>
            <person name="Peterson D.G."/>
            <person name="Mehboob-ur-Rahman"/>
            <person name="Ware D."/>
            <person name="Westhoff P."/>
            <person name="Mayer K.F."/>
            <person name="Messing J."/>
            <person name="Rokhsar D.S."/>
        </authorList>
    </citation>
    <scope>NUCLEOTIDE SEQUENCE [LARGE SCALE GENOMIC DNA]</scope>
    <source>
        <strain evidence="3">cv. BTx623</strain>
    </source>
</reference>
<dbReference type="Pfam" id="PF00646">
    <property type="entry name" value="F-box"/>
    <property type="match status" value="1"/>
</dbReference>
<accession>C5YAG1</accession>